<feature type="transmembrane region" description="Helical" evidence="5">
    <location>
        <begin position="299"/>
        <end position="317"/>
    </location>
</feature>
<dbReference type="InterPro" id="IPR044880">
    <property type="entry name" value="NCX_ion-bd_dom_sf"/>
</dbReference>
<dbReference type="RefSeq" id="WP_116882229.1">
    <property type="nucleotide sequence ID" value="NZ_CALXNT010000025.1"/>
</dbReference>
<dbReference type="PANTHER" id="PTHR10846">
    <property type="entry name" value="SODIUM/POTASSIUM/CALCIUM EXCHANGER"/>
    <property type="match status" value="1"/>
</dbReference>
<evidence type="ECO:0000256" key="4">
    <source>
        <dbReference type="ARBA" id="ARBA00023136"/>
    </source>
</evidence>
<evidence type="ECO:0000256" key="5">
    <source>
        <dbReference type="SAM" id="Phobius"/>
    </source>
</evidence>
<dbReference type="GO" id="GO:0005886">
    <property type="term" value="C:plasma membrane"/>
    <property type="evidence" value="ECO:0007669"/>
    <property type="project" value="TreeGrafter"/>
</dbReference>
<dbReference type="InterPro" id="IPR004481">
    <property type="entry name" value="K/Na/Ca-exchanger"/>
</dbReference>
<dbReference type="GeneID" id="78293561"/>
<organism evidence="7 8">
    <name type="scientific">Victivallis vadensis</name>
    <dbReference type="NCBI Taxonomy" id="172901"/>
    <lineage>
        <taxon>Bacteria</taxon>
        <taxon>Pseudomonadati</taxon>
        <taxon>Lentisphaerota</taxon>
        <taxon>Lentisphaeria</taxon>
        <taxon>Victivallales</taxon>
        <taxon>Victivallaceae</taxon>
        <taxon>Victivallis</taxon>
    </lineage>
</organism>
<feature type="transmembrane region" description="Helical" evidence="5">
    <location>
        <begin position="238"/>
        <end position="261"/>
    </location>
</feature>
<dbReference type="GO" id="GO:0005262">
    <property type="term" value="F:calcium channel activity"/>
    <property type="evidence" value="ECO:0007669"/>
    <property type="project" value="TreeGrafter"/>
</dbReference>
<evidence type="ECO:0000256" key="2">
    <source>
        <dbReference type="ARBA" id="ARBA00022692"/>
    </source>
</evidence>
<dbReference type="Pfam" id="PF01699">
    <property type="entry name" value="Na_Ca_ex"/>
    <property type="match status" value="2"/>
</dbReference>
<accession>A0A2U1BAZ0</accession>
<evidence type="ECO:0000256" key="1">
    <source>
        <dbReference type="ARBA" id="ARBA00004141"/>
    </source>
</evidence>
<evidence type="ECO:0000313" key="8">
    <source>
        <dbReference type="Proteomes" id="UP000245959"/>
    </source>
</evidence>
<keyword evidence="3 5" id="KW-1133">Transmembrane helix</keyword>
<feature type="transmembrane region" description="Helical" evidence="5">
    <location>
        <begin position="173"/>
        <end position="192"/>
    </location>
</feature>
<feature type="transmembrane region" description="Helical" evidence="5">
    <location>
        <begin position="207"/>
        <end position="231"/>
    </location>
</feature>
<feature type="transmembrane region" description="Helical" evidence="5">
    <location>
        <begin position="34"/>
        <end position="55"/>
    </location>
</feature>
<dbReference type="NCBIfam" id="TIGR00367">
    <property type="entry name" value="calcium/sodium antiporter"/>
    <property type="match status" value="1"/>
</dbReference>
<dbReference type="GO" id="GO:0006874">
    <property type="term" value="P:intracellular calcium ion homeostasis"/>
    <property type="evidence" value="ECO:0007669"/>
    <property type="project" value="TreeGrafter"/>
</dbReference>
<comment type="caution">
    <text evidence="7">The sequence shown here is derived from an EMBL/GenBank/DDBJ whole genome shotgun (WGS) entry which is preliminary data.</text>
</comment>
<evidence type="ECO:0000259" key="6">
    <source>
        <dbReference type="Pfam" id="PF01699"/>
    </source>
</evidence>
<feature type="transmembrane region" description="Helical" evidence="5">
    <location>
        <begin position="76"/>
        <end position="95"/>
    </location>
</feature>
<reference evidence="7 8" key="1">
    <citation type="submission" date="2018-04" db="EMBL/GenBank/DDBJ databases">
        <title>Genomic Encyclopedia of Type Strains, Phase IV (KMG-IV): sequencing the most valuable type-strain genomes for metagenomic binning, comparative biology and taxonomic classification.</title>
        <authorList>
            <person name="Goeker M."/>
        </authorList>
    </citation>
    <scope>NUCLEOTIDE SEQUENCE [LARGE SCALE GENOMIC DNA]</scope>
    <source>
        <strain evidence="7 8">DSM 14823</strain>
    </source>
</reference>
<dbReference type="PANTHER" id="PTHR10846:SF8">
    <property type="entry name" value="INNER MEMBRANE PROTEIN YRBG"/>
    <property type="match status" value="1"/>
</dbReference>
<dbReference type="AlphaFoldDB" id="A0A2U1BAZ0"/>
<dbReference type="GO" id="GO:0008273">
    <property type="term" value="F:calcium, potassium:sodium antiporter activity"/>
    <property type="evidence" value="ECO:0007669"/>
    <property type="project" value="TreeGrafter"/>
</dbReference>
<feature type="transmembrane region" description="Helical" evidence="5">
    <location>
        <begin position="267"/>
        <end position="287"/>
    </location>
</feature>
<keyword evidence="4 5" id="KW-0472">Membrane</keyword>
<sequence length="318" mass="32638">MLIAIQLLAGIALLYYGAEWLVKGGVGIAARLGIPPLIIGLTLVSFATSAPELVVSVKAALAGSGDISIGNVVGSNICNVGLILGLSALITPLAVEKQLLKFDVPVLIAVSLLLSGLGIATGGIGRIAGAVFFLLLIGYVLCNVRTALKGGGAPDDEVADEVRENRNMKLPTAFALVSVGLAALVGGAHLLVEGAVAIGDALGVSKAVIGLTVVAIGTSLPELATSVVAAIRHQDDIAIGNVVGSNIFNILCIMGIAPLIRPVQASGITWIDWSLMLFYTILLYPMVRSGSRINRWEGGGLLAVFVGYMAWLVINAAE</sequence>
<feature type="domain" description="Sodium/calcium exchanger membrane region" evidence="6">
    <location>
        <begin position="173"/>
        <end position="312"/>
    </location>
</feature>
<dbReference type="Proteomes" id="UP000245959">
    <property type="component" value="Unassembled WGS sequence"/>
</dbReference>
<feature type="transmembrane region" description="Helical" evidence="5">
    <location>
        <begin position="107"/>
        <end position="140"/>
    </location>
</feature>
<gene>
    <name evidence="7" type="ORF">C8D82_10123</name>
</gene>
<dbReference type="InterPro" id="IPR004837">
    <property type="entry name" value="NaCa_Exmemb"/>
</dbReference>
<protein>
    <submittedName>
        <fullName evidence="7">Cation:H+ antiporter</fullName>
    </submittedName>
</protein>
<dbReference type="EMBL" id="QEKH01000001">
    <property type="protein sequence ID" value="PVY45833.1"/>
    <property type="molecule type" value="Genomic_DNA"/>
</dbReference>
<name>A0A2U1BAZ0_9BACT</name>
<dbReference type="Gene3D" id="1.20.1420.30">
    <property type="entry name" value="NCX, central ion-binding region"/>
    <property type="match status" value="1"/>
</dbReference>
<keyword evidence="8" id="KW-1185">Reference proteome</keyword>
<feature type="domain" description="Sodium/calcium exchanger membrane region" evidence="6">
    <location>
        <begin position="4"/>
        <end position="142"/>
    </location>
</feature>
<comment type="subcellular location">
    <subcellularLocation>
        <location evidence="1">Membrane</location>
        <topology evidence="1">Multi-pass membrane protein</topology>
    </subcellularLocation>
</comment>
<evidence type="ECO:0000313" key="7">
    <source>
        <dbReference type="EMBL" id="PVY45833.1"/>
    </source>
</evidence>
<evidence type="ECO:0000256" key="3">
    <source>
        <dbReference type="ARBA" id="ARBA00022989"/>
    </source>
</evidence>
<proteinExistence type="predicted"/>
<keyword evidence="2 5" id="KW-0812">Transmembrane</keyword>